<feature type="domain" description="ABC3 transporter permease C-terminal" evidence="7">
    <location>
        <begin position="676"/>
        <end position="789"/>
    </location>
</feature>
<feature type="domain" description="MacB-like periplasmic core" evidence="8">
    <location>
        <begin position="20"/>
        <end position="240"/>
    </location>
</feature>
<feature type="transmembrane region" description="Helical" evidence="6">
    <location>
        <begin position="340"/>
        <end position="359"/>
    </location>
</feature>
<keyword evidence="5 6" id="KW-0472">Membrane</keyword>
<feature type="transmembrane region" description="Helical" evidence="6">
    <location>
        <begin position="427"/>
        <end position="447"/>
    </location>
</feature>
<dbReference type="InterPro" id="IPR050250">
    <property type="entry name" value="Macrolide_Exporter_MacB"/>
</dbReference>
<dbReference type="InterPro" id="IPR025857">
    <property type="entry name" value="MacB_PCD"/>
</dbReference>
<comment type="caution">
    <text evidence="9">The sequence shown here is derived from an EMBL/GenBank/DDBJ whole genome shotgun (WGS) entry which is preliminary data.</text>
</comment>
<keyword evidence="10" id="KW-1185">Reference proteome</keyword>
<dbReference type="Proteomes" id="UP000634134">
    <property type="component" value="Unassembled WGS sequence"/>
</dbReference>
<protein>
    <submittedName>
        <fullName evidence="9">ABC transporter permease</fullName>
    </submittedName>
</protein>
<evidence type="ECO:0000313" key="9">
    <source>
        <dbReference type="EMBL" id="MBE9460918.1"/>
    </source>
</evidence>
<dbReference type="Pfam" id="PF12704">
    <property type="entry name" value="MacB_PCD"/>
    <property type="match status" value="2"/>
</dbReference>
<keyword evidence="4 6" id="KW-1133">Transmembrane helix</keyword>
<dbReference type="Pfam" id="PF02687">
    <property type="entry name" value="FtsX"/>
    <property type="match status" value="2"/>
</dbReference>
<evidence type="ECO:0000256" key="3">
    <source>
        <dbReference type="ARBA" id="ARBA00022692"/>
    </source>
</evidence>
<name>A0ABR9W641_9BACT</name>
<dbReference type="RefSeq" id="WP_194119215.1">
    <property type="nucleotide sequence ID" value="NZ_JACYGY010000001.1"/>
</dbReference>
<evidence type="ECO:0000256" key="2">
    <source>
        <dbReference type="ARBA" id="ARBA00022475"/>
    </source>
</evidence>
<evidence type="ECO:0000259" key="7">
    <source>
        <dbReference type="Pfam" id="PF02687"/>
    </source>
</evidence>
<feature type="transmembrane region" description="Helical" evidence="6">
    <location>
        <begin position="709"/>
        <end position="737"/>
    </location>
</feature>
<proteinExistence type="predicted"/>
<evidence type="ECO:0000259" key="8">
    <source>
        <dbReference type="Pfam" id="PF12704"/>
    </source>
</evidence>
<gene>
    <name evidence="9" type="ORF">IEE83_03400</name>
</gene>
<feature type="transmembrane region" description="Helical" evidence="6">
    <location>
        <begin position="673"/>
        <end position="697"/>
    </location>
</feature>
<feature type="transmembrane region" description="Helical" evidence="6">
    <location>
        <begin position="21"/>
        <end position="41"/>
    </location>
</feature>
<dbReference type="EMBL" id="JACYGY010000001">
    <property type="protein sequence ID" value="MBE9460918.1"/>
    <property type="molecule type" value="Genomic_DNA"/>
</dbReference>
<accession>A0ABR9W641</accession>
<comment type="subcellular location">
    <subcellularLocation>
        <location evidence="1">Cell membrane</location>
        <topology evidence="1">Multi-pass membrane protein</topology>
    </subcellularLocation>
</comment>
<organism evidence="9 10">
    <name type="scientific">Dyadobacter subterraneus</name>
    <dbReference type="NCBI Taxonomy" id="2773304"/>
    <lineage>
        <taxon>Bacteria</taxon>
        <taxon>Pseudomonadati</taxon>
        <taxon>Bacteroidota</taxon>
        <taxon>Cytophagia</taxon>
        <taxon>Cytophagales</taxon>
        <taxon>Spirosomataceae</taxon>
        <taxon>Dyadobacter</taxon>
    </lineage>
</organism>
<feature type="transmembrane region" description="Helical" evidence="6">
    <location>
        <begin position="379"/>
        <end position="402"/>
    </location>
</feature>
<sequence length="796" mass="89454">MLKNYIKIALRNLLGSRLFTSINIIGLSGGMVAAVFILLWVQNESSFDSFHKNSNQIKRILTHYQVSKQETWHWSSTPLLLANEIKSLPEIKKVTRIMNSSNLPIKIGEKMILADHVAYVDSNWFEIFDYKTLDGSLNDFKSGIRNIAMTESKAEQLFGKADISGKIVRIDSLDYRISAVLADNPANSSFQYDFILPLSAYLSDPGTFKNDNNWGNFNYETFILVRPDADLKKLDKKLTTIISNAKKDDKGNPSKEIVLESESMADMHFNNAIQRAGQDKGDHKTVYIFFGLALLILFVACINYVNLTTARASMRAKEVGMKKLLGATHSHLFGQFMTESIMTCLLSLGLSLILIYALLPAFNDLTGKLFVLSPTNSSLWYVLLGTTFFAILLTGIYPSLLLSSFKPFETLRGNNVFGSNNGNFRKGLVIVQFTVSVVFLISTLIVFQQMKFIRDAKLGYDRGRTFTFTLPWNMVPKVEAKTMKARLLNQPGIEDVTISSSNIVDINSSHSGSLDWDGRPADFKPTVGQIAVESNFQSLFNLKMADGRWFAENSVVDKDNVVLNEAAVKKLNIPKPIVGQRFYFQGKKGTIIGVVRDFHYKSLREKIEPLVLFTDSEWSKGIYVKYTRGNEARAIKSVEKIWAEMVPNYPLNYKFLDDTFDSLYKNEQRSATLFNTFTIIAVLISCLGLFGLATFTAERRIKEIGIRKVLGASIAGIVTLLSTDFVMLILISVVIASPIAYYAMNKWLEGFAYRIEISWWIFPTIGLLTVLIAVITISFQSVKAAMMNPVKSLKSE</sequence>
<feature type="domain" description="ABC3 transporter permease C-terminal" evidence="7">
    <location>
        <begin position="292"/>
        <end position="404"/>
    </location>
</feature>
<evidence type="ECO:0000256" key="5">
    <source>
        <dbReference type="ARBA" id="ARBA00023136"/>
    </source>
</evidence>
<feature type="transmembrane region" description="Helical" evidence="6">
    <location>
        <begin position="757"/>
        <end position="779"/>
    </location>
</feature>
<dbReference type="PANTHER" id="PTHR30572">
    <property type="entry name" value="MEMBRANE COMPONENT OF TRANSPORTER-RELATED"/>
    <property type="match status" value="1"/>
</dbReference>
<dbReference type="PANTHER" id="PTHR30572:SF18">
    <property type="entry name" value="ABC-TYPE MACROLIDE FAMILY EXPORT SYSTEM PERMEASE COMPONENT 2"/>
    <property type="match status" value="1"/>
</dbReference>
<feature type="transmembrane region" description="Helical" evidence="6">
    <location>
        <begin position="286"/>
        <end position="307"/>
    </location>
</feature>
<keyword evidence="2" id="KW-1003">Cell membrane</keyword>
<keyword evidence="3 6" id="KW-0812">Transmembrane</keyword>
<feature type="domain" description="MacB-like periplasmic core" evidence="8">
    <location>
        <begin position="435"/>
        <end position="599"/>
    </location>
</feature>
<reference evidence="10" key="1">
    <citation type="submission" date="2023-07" db="EMBL/GenBank/DDBJ databases">
        <title>Dyadobacter sp. nov 'subterranea' isolated from contaminted grondwater.</title>
        <authorList>
            <person name="Szabo I."/>
            <person name="Al-Omari J."/>
            <person name="Szerdahelyi S.G."/>
            <person name="Rado J."/>
        </authorList>
    </citation>
    <scope>NUCLEOTIDE SEQUENCE [LARGE SCALE GENOMIC DNA]</scope>
    <source>
        <strain evidence="10">UP-52</strain>
    </source>
</reference>
<evidence type="ECO:0000256" key="6">
    <source>
        <dbReference type="SAM" id="Phobius"/>
    </source>
</evidence>
<evidence type="ECO:0000256" key="4">
    <source>
        <dbReference type="ARBA" id="ARBA00022989"/>
    </source>
</evidence>
<dbReference type="InterPro" id="IPR003838">
    <property type="entry name" value="ABC3_permease_C"/>
</dbReference>
<evidence type="ECO:0000256" key="1">
    <source>
        <dbReference type="ARBA" id="ARBA00004651"/>
    </source>
</evidence>
<evidence type="ECO:0000313" key="10">
    <source>
        <dbReference type="Proteomes" id="UP000634134"/>
    </source>
</evidence>